<dbReference type="EMBL" id="CP012673">
    <property type="protein sequence ID" value="AUX39381.1"/>
    <property type="molecule type" value="Genomic_DNA"/>
</dbReference>
<dbReference type="AlphaFoldDB" id="A0A2L0EJA8"/>
<keyword evidence="2" id="KW-0812">Transmembrane</keyword>
<name>A0A2L0EJA8_SORCE</name>
<feature type="compositionally biased region" description="Polar residues" evidence="1">
    <location>
        <begin position="158"/>
        <end position="167"/>
    </location>
</feature>
<evidence type="ECO:0000256" key="2">
    <source>
        <dbReference type="SAM" id="Phobius"/>
    </source>
</evidence>
<accession>A0A2L0EJA8</accession>
<reference evidence="3 4" key="1">
    <citation type="submission" date="2015-09" db="EMBL/GenBank/DDBJ databases">
        <title>Sorangium comparison.</title>
        <authorList>
            <person name="Zaburannyi N."/>
            <person name="Bunk B."/>
            <person name="Overmann J."/>
            <person name="Mueller R."/>
        </authorList>
    </citation>
    <scope>NUCLEOTIDE SEQUENCE [LARGE SCALE GENOMIC DNA]</scope>
    <source>
        <strain evidence="3 4">So ce26</strain>
    </source>
</reference>
<proteinExistence type="predicted"/>
<feature type="compositionally biased region" description="Basic residues" evidence="1">
    <location>
        <begin position="332"/>
        <end position="342"/>
    </location>
</feature>
<organism evidence="3 4">
    <name type="scientific">Sorangium cellulosum</name>
    <name type="common">Polyangium cellulosum</name>
    <dbReference type="NCBI Taxonomy" id="56"/>
    <lineage>
        <taxon>Bacteria</taxon>
        <taxon>Pseudomonadati</taxon>
        <taxon>Myxococcota</taxon>
        <taxon>Polyangia</taxon>
        <taxon>Polyangiales</taxon>
        <taxon>Polyangiaceae</taxon>
        <taxon>Sorangium</taxon>
    </lineage>
</organism>
<dbReference type="Proteomes" id="UP000238348">
    <property type="component" value="Chromosome"/>
</dbReference>
<evidence type="ECO:0000256" key="1">
    <source>
        <dbReference type="SAM" id="MobiDB-lite"/>
    </source>
</evidence>
<feature type="region of interest" description="Disordered" evidence="1">
    <location>
        <begin position="119"/>
        <end position="267"/>
    </location>
</feature>
<feature type="region of interest" description="Disordered" evidence="1">
    <location>
        <begin position="330"/>
        <end position="364"/>
    </location>
</feature>
<feature type="compositionally biased region" description="Pro residues" evidence="1">
    <location>
        <begin position="343"/>
        <end position="354"/>
    </location>
</feature>
<evidence type="ECO:0000313" key="4">
    <source>
        <dbReference type="Proteomes" id="UP000238348"/>
    </source>
</evidence>
<evidence type="ECO:0000313" key="3">
    <source>
        <dbReference type="EMBL" id="AUX39381.1"/>
    </source>
</evidence>
<keyword evidence="2" id="KW-1133">Transmembrane helix</keyword>
<keyword evidence="2" id="KW-0472">Membrane</keyword>
<protein>
    <submittedName>
        <fullName evidence="3">Uncharacterized protein</fullName>
    </submittedName>
</protein>
<gene>
    <name evidence="3" type="ORF">SOCE26_007720</name>
</gene>
<feature type="transmembrane region" description="Helical" evidence="2">
    <location>
        <begin position="275"/>
        <end position="295"/>
    </location>
</feature>
<feature type="compositionally biased region" description="Pro residues" evidence="1">
    <location>
        <begin position="231"/>
        <end position="255"/>
    </location>
</feature>
<sequence length="473" mass="50806">MLNEERGMVRHFLARQVGGDRQLVWLHVREGARLDAGVFAAEIARLQRLAGEVPEVVPVLYGGVSGSVAWAASPVLGGAIPLVDAARGSGLVPADLEVLIGIGRCLVRAHVQAEISAEACGSRRTPDEGAPSPVEDEARPSASGQEGGRAGELPTPRPSETSDTVKSAPSRDARDNVTHAPAVAASRPSEAPGTLRSAVPPRDARDDASDAPPVALRWPPVPDLPDLDPMPLGPRLPTPSAPSTPPRSPRLPVTPAPSAHPRSRGTPGRCVPARWFGAVLALAFVLGGAAAVLWWEPPRRVVPRAWGQWSRSQRFEPPYRAWLDRSSDALSRCRKRPRRRSRPGPPRTAPPLPHGRPGRRRRRSPIPVTVSSLVSIRRAFTEQRRECRCDRCLVLPSAWLRCSLVETASRSPGHGPMTTRCCCGWATRRISPYVREVGSITGMAGPMCARILSTRTNAGRARAALPRAGCRTG</sequence>